<evidence type="ECO:0000256" key="3">
    <source>
        <dbReference type="ARBA" id="ARBA00023315"/>
    </source>
</evidence>
<protein>
    <submittedName>
        <fullName evidence="5">Rhinocladiella mackenziei CBS 650.93 unplaced genomic scaffold supercont1.9, whole genome shotgun sequence</fullName>
    </submittedName>
</protein>
<name>A0A0D2I3J7_9EURO</name>
<keyword evidence="6" id="KW-1185">Reference proteome</keyword>
<dbReference type="GO" id="GO:0008080">
    <property type="term" value="F:N-acetyltransferase activity"/>
    <property type="evidence" value="ECO:0007669"/>
    <property type="project" value="InterPro"/>
</dbReference>
<dbReference type="OrthoDB" id="5043642at2759"/>
<dbReference type="HOGENOM" id="CLU_073102_0_0_1"/>
<dbReference type="GeneID" id="25298559"/>
<dbReference type="AlphaFoldDB" id="A0A0D2I3J7"/>
<accession>A0A0D2I3J7</accession>
<dbReference type="Proteomes" id="UP000053617">
    <property type="component" value="Unassembled WGS sequence"/>
</dbReference>
<reference evidence="5 6" key="1">
    <citation type="submission" date="2015-01" db="EMBL/GenBank/DDBJ databases">
        <title>The Genome Sequence of Rhinocladiella mackenzie CBS 650.93.</title>
        <authorList>
            <consortium name="The Broad Institute Genomics Platform"/>
            <person name="Cuomo C."/>
            <person name="de Hoog S."/>
            <person name="Gorbushina A."/>
            <person name="Stielow B."/>
            <person name="Teixiera M."/>
            <person name="Abouelleil A."/>
            <person name="Chapman S.B."/>
            <person name="Priest M."/>
            <person name="Young S.K."/>
            <person name="Wortman J."/>
            <person name="Nusbaum C."/>
            <person name="Birren B."/>
        </authorList>
    </citation>
    <scope>NUCLEOTIDE SEQUENCE [LARGE SCALE GENOMIC DNA]</scope>
    <source>
        <strain evidence="5 6">CBS 650.93</strain>
    </source>
</reference>
<proteinExistence type="inferred from homology"/>
<evidence type="ECO:0000313" key="6">
    <source>
        <dbReference type="Proteomes" id="UP000053617"/>
    </source>
</evidence>
<organism evidence="5 6">
    <name type="scientific">Rhinocladiella mackenziei CBS 650.93</name>
    <dbReference type="NCBI Taxonomy" id="1442369"/>
    <lineage>
        <taxon>Eukaryota</taxon>
        <taxon>Fungi</taxon>
        <taxon>Dikarya</taxon>
        <taxon>Ascomycota</taxon>
        <taxon>Pezizomycotina</taxon>
        <taxon>Eurotiomycetes</taxon>
        <taxon>Chaetothyriomycetidae</taxon>
        <taxon>Chaetothyriales</taxon>
        <taxon>Herpotrichiellaceae</taxon>
        <taxon>Rhinocladiella</taxon>
    </lineage>
</organism>
<keyword evidence="3" id="KW-0012">Acyltransferase</keyword>
<evidence type="ECO:0000256" key="2">
    <source>
        <dbReference type="ARBA" id="ARBA00022679"/>
    </source>
</evidence>
<gene>
    <name evidence="5" type="ORF">Z518_10488</name>
</gene>
<sequence length="234" mass="26648">MRINEHTWVSTKKVLLAPYSAHHVPKYHEWMKDPEIQEATASEPLTLDEEYAMQRSWRTDADKLTFIICRPHDSLKETRDGRFDLDSMIGDVNLFISTTEDGCDTQIVIGELELMIAEHGEQNKGYGRAALLAFMNFIIRHEPDLLAEYHAPQSLGTNMQPTAFDHFAVKIGATNSRSIALFESLGFNKTSTLPSYFGEYELRLDKDGMRAFIDGDFPARNPLDGYRELSYSCS</sequence>
<dbReference type="RefSeq" id="XP_013267485.1">
    <property type="nucleotide sequence ID" value="XM_013412031.1"/>
</dbReference>
<dbReference type="PANTHER" id="PTHR13256">
    <property type="entry name" value="N-ACETYLTRANSFERASE 9"/>
    <property type="match status" value="1"/>
</dbReference>
<dbReference type="STRING" id="1442369.A0A0D2I3J7"/>
<dbReference type="VEuPathDB" id="FungiDB:Z518_10488"/>
<dbReference type="PANTHER" id="PTHR13256:SF16">
    <property type="entry name" value="ALPHA_BETA-TUBULIN-N-ACETYLTRANSFERASE 9"/>
    <property type="match status" value="1"/>
</dbReference>
<dbReference type="Pfam" id="PF13302">
    <property type="entry name" value="Acetyltransf_3"/>
    <property type="match status" value="1"/>
</dbReference>
<keyword evidence="2" id="KW-0808">Transferase</keyword>
<evidence type="ECO:0000313" key="5">
    <source>
        <dbReference type="EMBL" id="KIX00349.1"/>
    </source>
</evidence>
<dbReference type="EMBL" id="KN847483">
    <property type="protein sequence ID" value="KIX00349.1"/>
    <property type="molecule type" value="Genomic_DNA"/>
</dbReference>
<feature type="domain" description="N-acetyltransferase" evidence="4">
    <location>
        <begin position="14"/>
        <end position="188"/>
    </location>
</feature>
<dbReference type="InterPro" id="IPR000182">
    <property type="entry name" value="GNAT_dom"/>
</dbReference>
<evidence type="ECO:0000259" key="4">
    <source>
        <dbReference type="Pfam" id="PF13302"/>
    </source>
</evidence>
<dbReference type="InterPro" id="IPR039135">
    <property type="entry name" value="NAT9-like"/>
</dbReference>
<dbReference type="Gene3D" id="3.40.630.30">
    <property type="match status" value="1"/>
</dbReference>
<dbReference type="SUPFAM" id="SSF55729">
    <property type="entry name" value="Acyl-CoA N-acyltransferases (Nat)"/>
    <property type="match status" value="1"/>
</dbReference>
<evidence type="ECO:0000256" key="1">
    <source>
        <dbReference type="ARBA" id="ARBA00009342"/>
    </source>
</evidence>
<dbReference type="InterPro" id="IPR016181">
    <property type="entry name" value="Acyl_CoA_acyltransferase"/>
</dbReference>
<comment type="similarity">
    <text evidence="1">Belongs to the acetyltransferase family. GNAT subfamily.</text>
</comment>